<keyword evidence="2" id="KW-0812">Transmembrane</keyword>
<evidence type="ECO:0000256" key="1">
    <source>
        <dbReference type="SAM" id="MobiDB-lite"/>
    </source>
</evidence>
<feature type="compositionally biased region" description="Low complexity" evidence="1">
    <location>
        <begin position="240"/>
        <end position="251"/>
    </location>
</feature>
<gene>
    <name evidence="4" type="ordered locus">Kfla_1651</name>
</gene>
<feature type="transmembrane region" description="Helical" evidence="2">
    <location>
        <begin position="18"/>
        <end position="35"/>
    </location>
</feature>
<evidence type="ECO:0000313" key="4">
    <source>
        <dbReference type="EMBL" id="ADB30746.1"/>
    </source>
</evidence>
<keyword evidence="2" id="KW-1133">Transmembrane helix</keyword>
<accession>D2PMK2</accession>
<dbReference type="KEGG" id="kfl:Kfla_1651"/>
<dbReference type="EMBL" id="CP001736">
    <property type="protein sequence ID" value="ADB30746.1"/>
    <property type="molecule type" value="Genomic_DNA"/>
</dbReference>
<evidence type="ECO:0000256" key="2">
    <source>
        <dbReference type="SAM" id="Phobius"/>
    </source>
</evidence>
<feature type="domain" description="DUF4097" evidence="3">
    <location>
        <begin position="127"/>
        <end position="259"/>
    </location>
</feature>
<keyword evidence="2" id="KW-0472">Membrane</keyword>
<dbReference type="eggNOG" id="COG3595">
    <property type="taxonomic scope" value="Bacteria"/>
</dbReference>
<dbReference type="OrthoDB" id="3817420at2"/>
<feature type="region of interest" description="Disordered" evidence="1">
    <location>
        <begin position="225"/>
        <end position="263"/>
    </location>
</feature>
<evidence type="ECO:0000259" key="3">
    <source>
        <dbReference type="Pfam" id="PF13349"/>
    </source>
</evidence>
<evidence type="ECO:0000313" key="5">
    <source>
        <dbReference type="Proteomes" id="UP000007967"/>
    </source>
</evidence>
<sequence length="263" mass="27411">MSEVQGRPAGTMSSDRRFAIAISVALILGGAYWALTNLTEDARTTHDSYALQGTALTVSNTSADLEVRSGDVREITVDRRFKRTVFGSDPKENYRDGKLEIGAGGCGFLSFRCETSYVLTVPKDVAVTIESTDGDIKLSDLPGGAKVDVTSGGVEAQAIGGELSVQTTSGDIEATALTATKVSGKTSSGKVDLTFTVAPSEVKAEASSGDVTVVLPEGTETYKIDTDTASGDESAEVRTDPAATRTVTATTSSGDVTVEYGRR</sequence>
<dbReference type="STRING" id="479435.Kfla_1651"/>
<reference evidence="5" key="1">
    <citation type="submission" date="2009-09" db="EMBL/GenBank/DDBJ databases">
        <title>The complete genome of Kribbella flavida DSM 17836.</title>
        <authorList>
            <consortium name="US DOE Joint Genome Institute (JGI-PGF)"/>
            <person name="Lucas S."/>
            <person name="Copeland A."/>
            <person name="Lapidus A."/>
            <person name="Glavina del Rio T."/>
            <person name="Dalin E."/>
            <person name="Tice H."/>
            <person name="Bruce D."/>
            <person name="Goodwin L."/>
            <person name="Pitluck S."/>
            <person name="Kyrpides N."/>
            <person name="Mavromatis K."/>
            <person name="Ivanova N."/>
            <person name="Saunders E."/>
            <person name="Brettin T."/>
            <person name="Detter J.C."/>
            <person name="Han C."/>
            <person name="Larimer F."/>
            <person name="Land M."/>
            <person name="Hauser L."/>
            <person name="Markowitz V."/>
            <person name="Cheng J.-F."/>
            <person name="Hugenholtz P."/>
            <person name="Woyke T."/>
            <person name="Wu D."/>
            <person name="Pukall R."/>
            <person name="Klenk H.-P."/>
            <person name="Eisen J.A."/>
        </authorList>
    </citation>
    <scope>NUCLEOTIDE SEQUENCE [LARGE SCALE GENOMIC DNA]</scope>
    <source>
        <strain evidence="5">DSM 17836 / JCM 10339 / NBRC 14399</strain>
    </source>
</reference>
<proteinExistence type="predicted"/>
<dbReference type="HOGENOM" id="CLU_076844_0_0_11"/>
<dbReference type="Proteomes" id="UP000007967">
    <property type="component" value="Chromosome"/>
</dbReference>
<keyword evidence="5" id="KW-1185">Reference proteome</keyword>
<dbReference type="RefSeq" id="WP_012919302.1">
    <property type="nucleotide sequence ID" value="NC_013729.1"/>
</dbReference>
<dbReference type="AlphaFoldDB" id="D2PMK2"/>
<dbReference type="Pfam" id="PF13349">
    <property type="entry name" value="DUF4097"/>
    <property type="match status" value="1"/>
</dbReference>
<reference evidence="4 5" key="2">
    <citation type="journal article" date="2010" name="Stand. Genomic Sci.">
        <title>Complete genome sequence of Kribbella flavida type strain (IFO 14399).</title>
        <authorList>
            <person name="Pukall R."/>
            <person name="Lapidus A."/>
            <person name="Glavina Del Rio T."/>
            <person name="Copeland A."/>
            <person name="Tice H."/>
            <person name="Cheng J.-F."/>
            <person name="Lucas S."/>
            <person name="Chen F."/>
            <person name="Nolan M."/>
            <person name="LaButti K."/>
            <person name="Pati A."/>
            <person name="Ivanova N."/>
            <person name="Mavrommatis K."/>
            <person name="Mikhailova N."/>
            <person name="Pitluck S."/>
            <person name="Bruce D."/>
            <person name="Goodwin L."/>
            <person name="Land M."/>
            <person name="Hauser L."/>
            <person name="Chang Y.-J."/>
            <person name="Jeffries C.D."/>
            <person name="Chen A."/>
            <person name="Palaniappan K."/>
            <person name="Chain P."/>
            <person name="Rohde M."/>
            <person name="Goeker M."/>
            <person name="Bristow J."/>
            <person name="Eisen J.A."/>
            <person name="Markowitz V."/>
            <person name="Hugenholtz P."/>
            <person name="Kyrpides N.C."/>
            <person name="Klenk H.-P."/>
            <person name="Brettin T."/>
        </authorList>
    </citation>
    <scope>NUCLEOTIDE SEQUENCE [LARGE SCALE GENOMIC DNA]</scope>
    <source>
        <strain evidence="5">DSM 17836 / JCM 10339 / NBRC 14399</strain>
    </source>
</reference>
<dbReference type="InterPro" id="IPR025164">
    <property type="entry name" value="Toastrack_DUF4097"/>
</dbReference>
<organism evidence="4 5">
    <name type="scientific">Kribbella flavida (strain DSM 17836 / JCM 10339 / NBRC 14399)</name>
    <dbReference type="NCBI Taxonomy" id="479435"/>
    <lineage>
        <taxon>Bacteria</taxon>
        <taxon>Bacillati</taxon>
        <taxon>Actinomycetota</taxon>
        <taxon>Actinomycetes</taxon>
        <taxon>Propionibacteriales</taxon>
        <taxon>Kribbellaceae</taxon>
        <taxon>Kribbella</taxon>
    </lineage>
</organism>
<protein>
    <recommendedName>
        <fullName evidence="3">DUF4097 domain-containing protein</fullName>
    </recommendedName>
</protein>
<name>D2PMK2_KRIFD</name>